<feature type="compositionally biased region" description="Polar residues" evidence="1">
    <location>
        <begin position="78"/>
        <end position="96"/>
    </location>
</feature>
<keyword evidence="3" id="KW-1185">Reference proteome</keyword>
<protein>
    <submittedName>
        <fullName evidence="2">Uncharacterized protein</fullName>
    </submittedName>
</protein>
<organism evidence="2 3">
    <name type="scientific">Daphnia magna</name>
    <dbReference type="NCBI Taxonomy" id="35525"/>
    <lineage>
        <taxon>Eukaryota</taxon>
        <taxon>Metazoa</taxon>
        <taxon>Ecdysozoa</taxon>
        <taxon>Arthropoda</taxon>
        <taxon>Crustacea</taxon>
        <taxon>Branchiopoda</taxon>
        <taxon>Diplostraca</taxon>
        <taxon>Cladocera</taxon>
        <taxon>Anomopoda</taxon>
        <taxon>Daphniidae</taxon>
        <taxon>Daphnia</taxon>
    </lineage>
</organism>
<sequence>MPSSVTSPYGTKHIRPDFYSCSLILRNIVAFCFAPSSSFNNRFSTMSTIQERNTAPEHQDFKLVSQASKDVMDAMKESASTAQNANVPTSGQTESLANEYKETLTQTYKGVPDVEPLSLLINKERRRMSGEAVVSEKK</sequence>
<name>A0ABR0B4Z5_9CRUS</name>
<feature type="region of interest" description="Disordered" evidence="1">
    <location>
        <begin position="74"/>
        <end position="96"/>
    </location>
</feature>
<accession>A0ABR0B4Z5</accession>
<dbReference type="Proteomes" id="UP001234178">
    <property type="component" value="Unassembled WGS sequence"/>
</dbReference>
<reference evidence="2 3" key="1">
    <citation type="journal article" date="2023" name="Nucleic Acids Res.">
        <title>The hologenome of Daphnia magna reveals possible DNA methylation and microbiome-mediated evolution of the host genome.</title>
        <authorList>
            <person name="Chaturvedi A."/>
            <person name="Li X."/>
            <person name="Dhandapani V."/>
            <person name="Marshall H."/>
            <person name="Kissane S."/>
            <person name="Cuenca-Cambronero M."/>
            <person name="Asole G."/>
            <person name="Calvet F."/>
            <person name="Ruiz-Romero M."/>
            <person name="Marangio P."/>
            <person name="Guigo R."/>
            <person name="Rago D."/>
            <person name="Mirbahai L."/>
            <person name="Eastwood N."/>
            <person name="Colbourne J.K."/>
            <person name="Zhou J."/>
            <person name="Mallon E."/>
            <person name="Orsini L."/>
        </authorList>
    </citation>
    <scope>NUCLEOTIDE SEQUENCE [LARGE SCALE GENOMIC DNA]</scope>
    <source>
        <strain evidence="2">LRV0_1</strain>
    </source>
</reference>
<comment type="caution">
    <text evidence="2">The sequence shown here is derived from an EMBL/GenBank/DDBJ whole genome shotgun (WGS) entry which is preliminary data.</text>
</comment>
<dbReference type="EMBL" id="JAOYFB010000040">
    <property type="protein sequence ID" value="KAK4036771.1"/>
    <property type="molecule type" value="Genomic_DNA"/>
</dbReference>
<evidence type="ECO:0000256" key="1">
    <source>
        <dbReference type="SAM" id="MobiDB-lite"/>
    </source>
</evidence>
<evidence type="ECO:0000313" key="3">
    <source>
        <dbReference type="Proteomes" id="UP001234178"/>
    </source>
</evidence>
<evidence type="ECO:0000313" key="2">
    <source>
        <dbReference type="EMBL" id="KAK4036771.1"/>
    </source>
</evidence>
<proteinExistence type="predicted"/>
<gene>
    <name evidence="2" type="ORF">OUZ56_028810</name>
</gene>